<dbReference type="GO" id="GO:0048015">
    <property type="term" value="P:phosphatidylinositol-mediated signaling"/>
    <property type="evidence" value="ECO:0007669"/>
    <property type="project" value="TreeGrafter"/>
</dbReference>
<organism evidence="9 10">
    <name type="scientific">Toxocara canis</name>
    <name type="common">Canine roundworm</name>
    <dbReference type="NCBI Taxonomy" id="6265"/>
    <lineage>
        <taxon>Eukaryota</taxon>
        <taxon>Metazoa</taxon>
        <taxon>Ecdysozoa</taxon>
        <taxon>Nematoda</taxon>
        <taxon>Chromadorea</taxon>
        <taxon>Rhabditida</taxon>
        <taxon>Spirurina</taxon>
        <taxon>Ascaridomorpha</taxon>
        <taxon>Ascaridoidea</taxon>
        <taxon>Toxocaridae</taxon>
        <taxon>Toxocara</taxon>
    </lineage>
</organism>
<dbReference type="WBParaSite" id="TCNE_0000121201-mRNA-1">
    <property type="protein sequence ID" value="TCNE_0000121201-mRNA-1"/>
    <property type="gene ID" value="TCNE_0000121201"/>
</dbReference>
<reference evidence="10" key="1">
    <citation type="submission" date="2016-06" db="UniProtKB">
        <authorList>
            <consortium name="WormBaseParasite"/>
        </authorList>
    </citation>
    <scope>IDENTIFICATION</scope>
</reference>
<dbReference type="InterPro" id="IPR036940">
    <property type="entry name" value="PI3/4_kinase_cat_sf"/>
</dbReference>
<feature type="domain" description="C2 PI3K-type" evidence="8">
    <location>
        <begin position="15"/>
        <end position="194"/>
    </location>
</feature>
<dbReference type="PANTHER" id="PTHR10048:SF14">
    <property type="entry name" value="LD28067P"/>
    <property type="match status" value="1"/>
</dbReference>
<dbReference type="PANTHER" id="PTHR10048">
    <property type="entry name" value="PHOSPHATIDYLINOSITOL KINASE"/>
    <property type="match status" value="1"/>
</dbReference>
<protein>
    <recommendedName>
        <fullName evidence="2">phosphatidylinositol 3-kinase</fullName>
        <ecNumber evidence="2">2.7.1.137</ecNumber>
    </recommendedName>
</protein>
<dbReference type="GO" id="GO:0016477">
    <property type="term" value="P:cell migration"/>
    <property type="evidence" value="ECO:0007669"/>
    <property type="project" value="TreeGrafter"/>
</dbReference>
<dbReference type="PROSITE" id="PS51547">
    <property type="entry name" value="C2_PI3K"/>
    <property type="match status" value="1"/>
</dbReference>
<evidence type="ECO:0000256" key="5">
    <source>
        <dbReference type="PROSITE-ProRule" id="PRU00880"/>
    </source>
</evidence>
<dbReference type="Gene3D" id="2.60.40.150">
    <property type="entry name" value="C2 domain"/>
    <property type="match status" value="1"/>
</dbReference>
<dbReference type="CDD" id="cd04012">
    <property type="entry name" value="C2A_PI3K_class_II"/>
    <property type="match status" value="1"/>
</dbReference>
<dbReference type="SMART" id="SM00145">
    <property type="entry name" value="PI3Ka"/>
    <property type="match status" value="1"/>
</dbReference>
<keyword evidence="3" id="KW-0808">Transferase</keyword>
<dbReference type="InterPro" id="IPR016024">
    <property type="entry name" value="ARM-type_fold"/>
</dbReference>
<dbReference type="Gene3D" id="1.10.1070.11">
    <property type="entry name" value="Phosphatidylinositol 3-/4-kinase, catalytic domain"/>
    <property type="match status" value="1"/>
</dbReference>
<dbReference type="Gene3D" id="1.25.40.70">
    <property type="entry name" value="Phosphatidylinositol 3-kinase, accessory domain (PIK)"/>
    <property type="match status" value="1"/>
</dbReference>
<dbReference type="InterPro" id="IPR002420">
    <property type="entry name" value="PI3K-type_C2_dom"/>
</dbReference>
<accession>A0A183TY93</accession>
<evidence type="ECO:0000313" key="9">
    <source>
        <dbReference type="Proteomes" id="UP000050794"/>
    </source>
</evidence>
<dbReference type="GO" id="GO:0005737">
    <property type="term" value="C:cytoplasm"/>
    <property type="evidence" value="ECO:0007669"/>
    <property type="project" value="TreeGrafter"/>
</dbReference>
<evidence type="ECO:0000259" key="7">
    <source>
        <dbReference type="PROSITE" id="PS51545"/>
    </source>
</evidence>
<sequence length="802" mass="91033">LFESGERKRREVVAVEERLLVHVESIHNLSPQWRSRSCSMCVAVYVMHGTAELCRGFKDSWANVETDAFFPYCHTNTWAAFDLPLCILPRETRILVLVYGIERSGGGQTQVGTSPSSPSTSTESTESVERAIAYASFPLFDHEGIFRQGSLFLPLTPLEDSVVQPWGPRPLFENRNEPAVLVTLPEFHYEILFPYVGFGEGSTTREFETLDEGTRQYLLDIVEGGVSHSLSQDEKEVLWEKRHYLTRIPAALPLVLASAVGWDWASLNNIYQLLDDWIPLSPVQAIELLLPNFPDVVVRERAITWLKGASSAFLFSFLPQLVEALRFEMFENSSLAAYLLHLSAEDRRFAFEIYWQLQQRIDHCIDHTFAARCTNLQKQICIIMDELFMIEIGNQHSLLRALDHIATDMSDANDSAKMYSVMQRHLALLDARILENNVRLPILPSFLCTGINVSESNFFNSLTKPMKICFRGLKSTYGVLYKVGDDMRQDALVLQLVKVMNDIWLSQELDLRMIIFRCMPVGYKKGMIELVPDCRTLREIQSAVGAAGVFKDDVLKNWLEKQNPTEFQYKIALENFQLSCAGWCVATYVLGIGDRHNDNILVTTTGHVFHIDFGKYMGDWQMAAGFRRLLVAALCRSRANTYGLLVSPYCVHGYRPSDITLSVRDRVPFIFTSDMAYVINEGSSQSATSRYQSFVDNCCKAFNLLRKKYSLLMNLMKLISCSNVPGMGMDAINFVQGNLLLNLSDTEATAQFTRMIQESLKSKFPRLNFFAHTLVQLKNSPAIIRGGYDDPNKLSFVPQLYT</sequence>
<dbReference type="InterPro" id="IPR035892">
    <property type="entry name" value="C2_domain_sf"/>
</dbReference>
<dbReference type="InterPro" id="IPR042236">
    <property type="entry name" value="PI3K_accessory_sf"/>
</dbReference>
<keyword evidence="9" id="KW-1185">Reference proteome</keyword>
<dbReference type="EC" id="2.7.1.137" evidence="2"/>
<dbReference type="AlphaFoldDB" id="A0A183TY93"/>
<evidence type="ECO:0000256" key="2">
    <source>
        <dbReference type="ARBA" id="ARBA00012073"/>
    </source>
</evidence>
<dbReference type="InterPro" id="IPR015433">
    <property type="entry name" value="PI3/4_kinase"/>
</dbReference>
<dbReference type="FunFam" id="3.30.1010.10:FF:000001">
    <property type="entry name" value="Phosphatidylinositol 4-phosphate 3-kinase C2 domain-containing subunit beta"/>
    <property type="match status" value="1"/>
</dbReference>
<dbReference type="GO" id="GO:0005942">
    <property type="term" value="C:phosphatidylinositol 3-kinase complex"/>
    <property type="evidence" value="ECO:0007669"/>
    <property type="project" value="TreeGrafter"/>
</dbReference>
<evidence type="ECO:0000259" key="6">
    <source>
        <dbReference type="PROSITE" id="PS50290"/>
    </source>
</evidence>
<dbReference type="PROSITE" id="PS51545">
    <property type="entry name" value="PIK_HELICAL"/>
    <property type="match status" value="1"/>
</dbReference>
<dbReference type="InterPro" id="IPR011009">
    <property type="entry name" value="Kinase-like_dom_sf"/>
</dbReference>
<dbReference type="SUPFAM" id="SSF56112">
    <property type="entry name" value="Protein kinase-like (PK-like)"/>
    <property type="match status" value="1"/>
</dbReference>
<dbReference type="InterPro" id="IPR018936">
    <property type="entry name" value="PI3/4_kinase_CS"/>
</dbReference>
<keyword evidence="4" id="KW-0418">Kinase</keyword>
<dbReference type="Pfam" id="PF00454">
    <property type="entry name" value="PI3_PI4_kinase"/>
    <property type="match status" value="1"/>
</dbReference>
<dbReference type="SUPFAM" id="SSF49562">
    <property type="entry name" value="C2 domain (Calcium/lipid-binding domain, CaLB)"/>
    <property type="match status" value="1"/>
</dbReference>
<evidence type="ECO:0000259" key="8">
    <source>
        <dbReference type="PROSITE" id="PS51547"/>
    </source>
</evidence>
<dbReference type="Gene3D" id="3.30.1010.10">
    <property type="entry name" value="Phosphatidylinositol 3-kinase Catalytic Subunit, Chain A, domain 4"/>
    <property type="match status" value="1"/>
</dbReference>
<dbReference type="SUPFAM" id="SSF48371">
    <property type="entry name" value="ARM repeat"/>
    <property type="match status" value="1"/>
</dbReference>
<evidence type="ECO:0000256" key="1">
    <source>
        <dbReference type="ARBA" id="ARBA00001498"/>
    </source>
</evidence>
<dbReference type="Pfam" id="PF00792">
    <property type="entry name" value="PI3K_C2"/>
    <property type="match status" value="1"/>
</dbReference>
<feature type="domain" description="PI3K/PI4K catalytic" evidence="6">
    <location>
        <begin position="452"/>
        <end position="764"/>
    </location>
</feature>
<name>A0A183TY93_TOXCA</name>
<dbReference type="PROSITE" id="PS00916">
    <property type="entry name" value="PI3_4_KINASE_2"/>
    <property type="match status" value="1"/>
</dbReference>
<evidence type="ECO:0000313" key="10">
    <source>
        <dbReference type="WBParaSite" id="TCNE_0000121201-mRNA-1"/>
    </source>
</evidence>
<dbReference type="Proteomes" id="UP000050794">
    <property type="component" value="Unassembled WGS sequence"/>
</dbReference>
<evidence type="ECO:0000256" key="4">
    <source>
        <dbReference type="ARBA" id="ARBA00022777"/>
    </source>
</evidence>
<dbReference type="InterPro" id="IPR001263">
    <property type="entry name" value="PI3K_accessory_dom"/>
</dbReference>
<dbReference type="GO" id="GO:0035005">
    <property type="term" value="F:1-phosphatidylinositol-4-phosphate 3-kinase activity"/>
    <property type="evidence" value="ECO:0007669"/>
    <property type="project" value="TreeGrafter"/>
</dbReference>
<dbReference type="GO" id="GO:0005886">
    <property type="term" value="C:plasma membrane"/>
    <property type="evidence" value="ECO:0007669"/>
    <property type="project" value="TreeGrafter"/>
</dbReference>
<comment type="similarity">
    <text evidence="5">Belongs to the PI3/PI4-kinase family.</text>
</comment>
<dbReference type="GO" id="GO:0043491">
    <property type="term" value="P:phosphatidylinositol 3-kinase/protein kinase B signal transduction"/>
    <property type="evidence" value="ECO:0007669"/>
    <property type="project" value="TreeGrafter"/>
</dbReference>
<proteinExistence type="inferred from homology"/>
<feature type="domain" description="PIK helical" evidence="7">
    <location>
        <begin position="204"/>
        <end position="383"/>
    </location>
</feature>
<dbReference type="PROSITE" id="PS50290">
    <property type="entry name" value="PI3_4_KINASE_3"/>
    <property type="match status" value="1"/>
</dbReference>
<evidence type="ECO:0000256" key="3">
    <source>
        <dbReference type="ARBA" id="ARBA00022679"/>
    </source>
</evidence>
<dbReference type="GO" id="GO:0005524">
    <property type="term" value="F:ATP binding"/>
    <property type="evidence" value="ECO:0007669"/>
    <property type="project" value="UniProtKB-UniRule"/>
</dbReference>
<dbReference type="Pfam" id="PF00613">
    <property type="entry name" value="PI3Ka"/>
    <property type="match status" value="1"/>
</dbReference>
<dbReference type="GO" id="GO:0016303">
    <property type="term" value="F:1-phosphatidylinositol-3-kinase activity"/>
    <property type="evidence" value="ECO:0007669"/>
    <property type="project" value="UniProtKB-UniRule"/>
</dbReference>
<comment type="catalytic activity">
    <reaction evidence="1">
        <text>a 1,2-diacyl-sn-glycero-3-phospho-(1D-myo-inositol) + ATP = a 1,2-diacyl-sn-glycero-3-phospho-(1D-myo-inositol-3-phosphate) + ADP + H(+)</text>
        <dbReference type="Rhea" id="RHEA:12709"/>
        <dbReference type="ChEBI" id="CHEBI:15378"/>
        <dbReference type="ChEBI" id="CHEBI:30616"/>
        <dbReference type="ChEBI" id="CHEBI:57880"/>
        <dbReference type="ChEBI" id="CHEBI:58088"/>
        <dbReference type="ChEBI" id="CHEBI:456216"/>
        <dbReference type="EC" id="2.7.1.137"/>
    </reaction>
</comment>
<dbReference type="SMART" id="SM00146">
    <property type="entry name" value="PI3Kc"/>
    <property type="match status" value="1"/>
</dbReference>
<dbReference type="InterPro" id="IPR000403">
    <property type="entry name" value="PI3/4_kinase_cat_dom"/>
</dbReference>